<evidence type="ECO:0000259" key="1">
    <source>
        <dbReference type="PROSITE" id="PS50835"/>
    </source>
</evidence>
<reference evidence="2 3" key="1">
    <citation type="journal article" date="2024" name="BMC Genomics">
        <title>Genome assembly of redclaw crayfish (Cherax quadricarinatus) provides insights into its immune adaptation and hypoxia tolerance.</title>
        <authorList>
            <person name="Liu Z."/>
            <person name="Zheng J."/>
            <person name="Li H."/>
            <person name="Fang K."/>
            <person name="Wang S."/>
            <person name="He J."/>
            <person name="Zhou D."/>
            <person name="Weng S."/>
            <person name="Chi M."/>
            <person name="Gu Z."/>
            <person name="He J."/>
            <person name="Li F."/>
            <person name="Wang M."/>
        </authorList>
    </citation>
    <scope>NUCLEOTIDE SEQUENCE [LARGE SCALE GENOMIC DNA]</scope>
    <source>
        <strain evidence="2">ZL_2023a</strain>
    </source>
</reference>
<organism evidence="2 3">
    <name type="scientific">Cherax quadricarinatus</name>
    <name type="common">Australian red claw crayfish</name>
    <dbReference type="NCBI Taxonomy" id="27406"/>
    <lineage>
        <taxon>Eukaryota</taxon>
        <taxon>Metazoa</taxon>
        <taxon>Ecdysozoa</taxon>
        <taxon>Arthropoda</taxon>
        <taxon>Crustacea</taxon>
        <taxon>Multicrustacea</taxon>
        <taxon>Malacostraca</taxon>
        <taxon>Eumalacostraca</taxon>
        <taxon>Eucarida</taxon>
        <taxon>Decapoda</taxon>
        <taxon>Pleocyemata</taxon>
        <taxon>Astacidea</taxon>
        <taxon>Parastacoidea</taxon>
        <taxon>Parastacidae</taxon>
        <taxon>Cherax</taxon>
    </lineage>
</organism>
<dbReference type="PANTHER" id="PTHR23279">
    <property type="entry name" value="DEFECTIVE PROBOSCIS EXTENSION RESPONSE DPR -RELATED"/>
    <property type="match status" value="1"/>
</dbReference>
<dbReference type="Gene3D" id="2.60.40.10">
    <property type="entry name" value="Immunoglobulins"/>
    <property type="match status" value="2"/>
</dbReference>
<dbReference type="InterPro" id="IPR036179">
    <property type="entry name" value="Ig-like_dom_sf"/>
</dbReference>
<dbReference type="EMBL" id="JARKIK010000053">
    <property type="protein sequence ID" value="KAK8733730.1"/>
    <property type="molecule type" value="Genomic_DNA"/>
</dbReference>
<dbReference type="Proteomes" id="UP001445076">
    <property type="component" value="Unassembled WGS sequence"/>
</dbReference>
<feature type="domain" description="Ig-like" evidence="1">
    <location>
        <begin position="71"/>
        <end position="167"/>
    </location>
</feature>
<dbReference type="PANTHER" id="PTHR23279:SF41">
    <property type="entry name" value="DEFECTIVE PROBOSCIS EXTENSION RESPONSE 4-RELATED"/>
    <property type="match status" value="1"/>
</dbReference>
<dbReference type="GO" id="GO:0050808">
    <property type="term" value="P:synapse organization"/>
    <property type="evidence" value="ECO:0007669"/>
    <property type="project" value="TreeGrafter"/>
</dbReference>
<dbReference type="SMART" id="SM00409">
    <property type="entry name" value="IG"/>
    <property type="match status" value="2"/>
</dbReference>
<dbReference type="Pfam" id="PF13927">
    <property type="entry name" value="Ig_3"/>
    <property type="match status" value="1"/>
</dbReference>
<feature type="domain" description="Ig-like" evidence="1">
    <location>
        <begin position="1"/>
        <end position="65"/>
    </location>
</feature>
<dbReference type="SUPFAM" id="SSF48726">
    <property type="entry name" value="Immunoglobulin"/>
    <property type="match status" value="2"/>
</dbReference>
<name>A0AAW0WSB3_CHEQU</name>
<dbReference type="InterPro" id="IPR007110">
    <property type="entry name" value="Ig-like_dom"/>
</dbReference>
<dbReference type="InterPro" id="IPR037448">
    <property type="entry name" value="Zig-8"/>
</dbReference>
<evidence type="ECO:0000313" key="3">
    <source>
        <dbReference type="Proteomes" id="UP001445076"/>
    </source>
</evidence>
<proteinExistence type="predicted"/>
<dbReference type="PROSITE" id="PS50835">
    <property type="entry name" value="IG_LIKE"/>
    <property type="match status" value="2"/>
</dbReference>
<keyword evidence="3" id="KW-1185">Reference proteome</keyword>
<protein>
    <recommendedName>
        <fullName evidence="1">Ig-like domain-containing protein</fullName>
    </recommendedName>
</protein>
<gene>
    <name evidence="2" type="ORF">OTU49_006458</name>
</gene>
<sequence>SWIRRHDLHVLTTDSFTYTTDSRFRAVHVKTSPYWVLSVSSPTVSDSGIYECQVSAQPKIYKRFNLQVVVPKATIYGSRAVFMKAGSDLNITCVITGVSSQAAPVTWYHVNPTSGSSSSILEELNAGSRGGVQLVTDRRAGTSWLLVTNATWRDAGNYTCFPEHAVP</sequence>
<comment type="caution">
    <text evidence="2">The sequence shown here is derived from an EMBL/GenBank/DDBJ whole genome shotgun (WGS) entry which is preliminary data.</text>
</comment>
<accession>A0AAW0WSB3</accession>
<evidence type="ECO:0000313" key="2">
    <source>
        <dbReference type="EMBL" id="KAK8733730.1"/>
    </source>
</evidence>
<dbReference type="GO" id="GO:0032589">
    <property type="term" value="C:neuron projection membrane"/>
    <property type="evidence" value="ECO:0007669"/>
    <property type="project" value="TreeGrafter"/>
</dbReference>
<feature type="non-terminal residue" evidence="2">
    <location>
        <position position="1"/>
    </location>
</feature>
<dbReference type="InterPro" id="IPR003599">
    <property type="entry name" value="Ig_sub"/>
</dbReference>
<dbReference type="AlphaFoldDB" id="A0AAW0WSB3"/>
<feature type="non-terminal residue" evidence="2">
    <location>
        <position position="167"/>
    </location>
</feature>
<dbReference type="InterPro" id="IPR013783">
    <property type="entry name" value="Ig-like_fold"/>
</dbReference>